<evidence type="ECO:0000259" key="10">
    <source>
        <dbReference type="PROSITE" id="PS50042"/>
    </source>
</evidence>
<dbReference type="InterPro" id="IPR003117">
    <property type="entry name" value="cAMP_dep_PK_reg_su_I/II_a/b"/>
</dbReference>
<reference evidence="11 12" key="1">
    <citation type="journal article" date="2019" name="Sci. Rep.">
        <title>Orb-weaving spider Araneus ventricosus genome elucidates the spidroin gene catalogue.</title>
        <authorList>
            <person name="Kono N."/>
            <person name="Nakamura H."/>
            <person name="Ohtoshi R."/>
            <person name="Moran D.A.P."/>
            <person name="Shinohara A."/>
            <person name="Yoshida Y."/>
            <person name="Fujiwara M."/>
            <person name="Mori M."/>
            <person name="Tomita M."/>
            <person name="Arakawa K."/>
        </authorList>
    </citation>
    <scope>NUCLEOTIDE SEQUENCE [LARGE SCALE GENOMIC DNA]</scope>
</reference>
<dbReference type="FunFam" id="2.60.120.10:FF:000108">
    <property type="entry name" value="cAMP-dependent protein kinase type II regulatory subunit"/>
    <property type="match status" value="1"/>
</dbReference>
<dbReference type="PROSITE" id="PS50042">
    <property type="entry name" value="CNMP_BINDING_3"/>
    <property type="match status" value="2"/>
</dbReference>
<organism evidence="11 12">
    <name type="scientific">Araneus ventricosus</name>
    <name type="common">Orbweaver spider</name>
    <name type="synonym">Epeira ventricosa</name>
    <dbReference type="NCBI Taxonomy" id="182803"/>
    <lineage>
        <taxon>Eukaryota</taxon>
        <taxon>Metazoa</taxon>
        <taxon>Ecdysozoa</taxon>
        <taxon>Arthropoda</taxon>
        <taxon>Chelicerata</taxon>
        <taxon>Arachnida</taxon>
        <taxon>Araneae</taxon>
        <taxon>Araneomorphae</taxon>
        <taxon>Entelegynae</taxon>
        <taxon>Araneoidea</taxon>
        <taxon>Araneidae</taxon>
        <taxon>Araneus</taxon>
    </lineage>
</organism>
<dbReference type="Proteomes" id="UP000499080">
    <property type="component" value="Unassembled WGS sequence"/>
</dbReference>
<evidence type="ECO:0000256" key="6">
    <source>
        <dbReference type="ARBA" id="ARBA00023149"/>
    </source>
</evidence>
<feature type="domain" description="Cyclic nucleotide-binding" evidence="10">
    <location>
        <begin position="254"/>
        <end position="378"/>
    </location>
</feature>
<dbReference type="PANTHER" id="PTHR11635">
    <property type="entry name" value="CAMP-DEPENDENT PROTEIN KINASE REGULATORY CHAIN"/>
    <property type="match status" value="1"/>
</dbReference>
<evidence type="ECO:0000256" key="2">
    <source>
        <dbReference type="ARBA" id="ARBA00022553"/>
    </source>
</evidence>
<feature type="compositionally biased region" description="Acidic residues" evidence="9">
    <location>
        <begin position="61"/>
        <end position="75"/>
    </location>
</feature>
<evidence type="ECO:0000256" key="4">
    <source>
        <dbReference type="ARBA" id="ARBA00022737"/>
    </source>
</evidence>
<evidence type="ECO:0000256" key="1">
    <source>
        <dbReference type="ARBA" id="ARBA00005753"/>
    </source>
</evidence>
<dbReference type="GO" id="GO:0005829">
    <property type="term" value="C:cytosol"/>
    <property type="evidence" value="ECO:0007669"/>
    <property type="project" value="TreeGrafter"/>
</dbReference>
<dbReference type="InterPro" id="IPR050503">
    <property type="entry name" value="cAMP-dep_PK_reg_su-like"/>
</dbReference>
<dbReference type="EMBL" id="BGPR01000062">
    <property type="protein sequence ID" value="GBL88941.1"/>
    <property type="molecule type" value="Genomic_DNA"/>
</dbReference>
<keyword evidence="6 8" id="KW-0114">cAMP</keyword>
<keyword evidence="2" id="KW-0597">Phosphoprotein</keyword>
<dbReference type="InterPro" id="IPR018490">
    <property type="entry name" value="cNMP-bd_dom_sf"/>
</dbReference>
<feature type="binding site" evidence="8">
    <location>
        <position position="337"/>
    </location>
    <ligand>
        <name>3',5'-cyclic AMP</name>
        <dbReference type="ChEBI" id="CHEBI:58165"/>
        <label>2</label>
    </ligand>
</feature>
<dbReference type="CDD" id="cd12099">
    <property type="entry name" value="DD_RII_PKA"/>
    <property type="match status" value="1"/>
</dbReference>
<dbReference type="PANTHER" id="PTHR11635:SF152">
    <property type="entry name" value="CAMP-DEPENDENT PROTEIN KINASE TYPE I REGULATORY SUBUNIT-RELATED"/>
    <property type="match status" value="1"/>
</dbReference>
<dbReference type="GO" id="GO:0005952">
    <property type="term" value="C:cAMP-dependent protein kinase complex"/>
    <property type="evidence" value="ECO:0007669"/>
    <property type="project" value="InterPro"/>
</dbReference>
<evidence type="ECO:0000256" key="7">
    <source>
        <dbReference type="ARBA" id="ARBA00067959"/>
    </source>
</evidence>
<dbReference type="SMART" id="SM00394">
    <property type="entry name" value="RIIa"/>
    <property type="match status" value="1"/>
</dbReference>
<dbReference type="Gene3D" id="1.20.890.10">
    <property type="entry name" value="cAMP-dependent protein kinase regulatory subunit, dimerization-anchoring domain"/>
    <property type="match status" value="1"/>
</dbReference>
<protein>
    <recommendedName>
        <fullName evidence="7">cAMP-dependent protein kinase type II regulatory subunit</fullName>
    </recommendedName>
</protein>
<sequence>MNRPRLEVPRELTSLLLDFTVNVLLEKPADLVDYAVSYFTKLRDEGRPNNQQSVPLTSVTCEEDEANSDEDEIDEPPPVRKSQNQYSRRKSVFAEQYNPEDDDDDDVERIIYPKSDAQRQRLGEAVRNILLFRSLDVQQMQEVLDAMFERKVKPGDIVIKQGDDGDNFYVIDSGVYHIYVDTDQEKKKLVGKYDNAGSFGELALMYNMPRAATIEAASDGSLWAMNRQTFRRIVLKSAFKKRKEYEKLLEGVPMLQTLENYERMNLCDALMPKAYADGELIIKQGDDADGMYFIEDGNVKITMIKQTEDNKEVEMEVTTLTKGQYFGELALVTQKPRAASAYAVGNVKLAFLDVAAFERLLGPCMAIMSRNVDHYRKQVVDLFGSEANISDLR</sequence>
<comment type="caution">
    <text evidence="11">The sequence shown here is derived from an EMBL/GenBank/DDBJ whole genome shotgun (WGS) entry which is preliminary data.</text>
</comment>
<evidence type="ECO:0000256" key="5">
    <source>
        <dbReference type="ARBA" id="ARBA00022741"/>
    </source>
</evidence>
<keyword evidence="4" id="KW-0677">Repeat</keyword>
<feature type="domain" description="Cyclic nucleotide-binding" evidence="10">
    <location>
        <begin position="131"/>
        <end position="251"/>
    </location>
</feature>
<dbReference type="PROSITE" id="PS00888">
    <property type="entry name" value="CNMP_BINDING_1"/>
    <property type="match status" value="2"/>
</dbReference>
<dbReference type="PROSITE" id="PS00889">
    <property type="entry name" value="CNMP_BINDING_2"/>
    <property type="match status" value="2"/>
</dbReference>
<dbReference type="SMART" id="SM00100">
    <property type="entry name" value="cNMP"/>
    <property type="match status" value="2"/>
</dbReference>
<dbReference type="SUPFAM" id="SSF47391">
    <property type="entry name" value="Dimerization-anchoring domain of cAMP-dependent PK regulatory subunit"/>
    <property type="match status" value="1"/>
</dbReference>
<gene>
    <name evidence="11" type="primary">Pka-R2_1</name>
    <name evidence="11" type="ORF">AVEN_159029_1</name>
</gene>
<accession>A0A4Y2B9B3</accession>
<feature type="region of interest" description="Disordered" evidence="9">
    <location>
        <begin position="61"/>
        <end position="106"/>
    </location>
</feature>
<dbReference type="GO" id="GO:0004862">
    <property type="term" value="F:cAMP-dependent protein kinase inhibitor activity"/>
    <property type="evidence" value="ECO:0007669"/>
    <property type="project" value="TreeGrafter"/>
</dbReference>
<proteinExistence type="inferred from homology"/>
<evidence type="ECO:0000256" key="8">
    <source>
        <dbReference type="PIRSR" id="PIRSR000548-1"/>
    </source>
</evidence>
<dbReference type="Pfam" id="PF00027">
    <property type="entry name" value="cNMP_binding"/>
    <property type="match status" value="2"/>
</dbReference>
<dbReference type="InterPro" id="IPR012198">
    <property type="entry name" value="cAMP_dep_PK_reg_su"/>
</dbReference>
<dbReference type="Gene3D" id="2.60.120.10">
    <property type="entry name" value="Jelly Rolls"/>
    <property type="match status" value="2"/>
</dbReference>
<dbReference type="PIRSF" id="PIRSF000548">
    <property type="entry name" value="PK_regulatory"/>
    <property type="match status" value="1"/>
</dbReference>
<dbReference type="InterPro" id="IPR000595">
    <property type="entry name" value="cNMP-bd_dom"/>
</dbReference>
<dbReference type="GO" id="GO:0034236">
    <property type="term" value="F:protein kinase A catalytic subunit binding"/>
    <property type="evidence" value="ECO:0007669"/>
    <property type="project" value="TreeGrafter"/>
</dbReference>
<evidence type="ECO:0000256" key="9">
    <source>
        <dbReference type="SAM" id="MobiDB-lite"/>
    </source>
</evidence>
<dbReference type="Pfam" id="PF02197">
    <property type="entry name" value="RIIa"/>
    <property type="match status" value="1"/>
</dbReference>
<evidence type="ECO:0000313" key="11">
    <source>
        <dbReference type="EMBL" id="GBL88941.1"/>
    </source>
</evidence>
<dbReference type="FunFam" id="2.60.120.10:FF:000017">
    <property type="entry name" value="cAMP-dependent protein kinase type II regulatory subunit"/>
    <property type="match status" value="1"/>
</dbReference>
<keyword evidence="12" id="KW-1185">Reference proteome</keyword>
<evidence type="ECO:0000313" key="12">
    <source>
        <dbReference type="Proteomes" id="UP000499080"/>
    </source>
</evidence>
<dbReference type="GO" id="GO:0030552">
    <property type="term" value="F:cAMP binding"/>
    <property type="evidence" value="ECO:0007669"/>
    <property type="project" value="UniProtKB-KW"/>
</dbReference>
<feature type="binding site" evidence="8">
    <location>
        <position position="328"/>
    </location>
    <ligand>
        <name>3',5'-cyclic AMP</name>
        <dbReference type="ChEBI" id="CHEBI:58165"/>
        <label>2</label>
    </ligand>
</feature>
<feature type="binding site" evidence="8">
    <location>
        <position position="201"/>
    </location>
    <ligand>
        <name>3',5'-cyclic AMP</name>
        <dbReference type="ChEBI" id="CHEBI:58165"/>
        <label>1</label>
    </ligand>
</feature>
<dbReference type="OrthoDB" id="417078at2759"/>
<evidence type="ECO:0000256" key="3">
    <source>
        <dbReference type="ARBA" id="ARBA00022566"/>
    </source>
</evidence>
<comment type="similarity">
    <text evidence="1">Belongs to the cAMP-dependent kinase regulatory chain family.</text>
</comment>
<keyword evidence="5 8" id="KW-0547">Nucleotide-binding</keyword>
<dbReference type="AlphaFoldDB" id="A0A4Y2B9B3"/>
<keyword evidence="3 8" id="KW-0116">cAMP-binding</keyword>
<dbReference type="InterPro" id="IPR014710">
    <property type="entry name" value="RmlC-like_jellyroll"/>
</dbReference>
<dbReference type="SUPFAM" id="SSF51206">
    <property type="entry name" value="cAMP-binding domain-like"/>
    <property type="match status" value="2"/>
</dbReference>
<dbReference type="InterPro" id="IPR018488">
    <property type="entry name" value="cNMP-bd_CS"/>
</dbReference>
<dbReference type="CDD" id="cd00038">
    <property type="entry name" value="CAP_ED"/>
    <property type="match status" value="2"/>
</dbReference>
<feature type="binding site" evidence="8">
    <location>
        <position position="210"/>
    </location>
    <ligand>
        <name>3',5'-cyclic AMP</name>
        <dbReference type="ChEBI" id="CHEBI:58165"/>
        <label>1</label>
    </ligand>
</feature>
<dbReference type="PRINTS" id="PR00103">
    <property type="entry name" value="CAMPKINASE"/>
</dbReference>
<name>A0A4Y2B9B3_ARAVE</name>